<comment type="caution">
    <text evidence="1">The sequence shown here is derived from an EMBL/GenBank/DDBJ whole genome shotgun (WGS) entry which is preliminary data.</text>
</comment>
<accession>A0ACB8XN42</accession>
<protein>
    <submittedName>
        <fullName evidence="1">Uncharacterized protein</fullName>
    </submittedName>
</protein>
<evidence type="ECO:0000313" key="2">
    <source>
        <dbReference type="Proteomes" id="UP001055879"/>
    </source>
</evidence>
<dbReference type="EMBL" id="CM042063">
    <property type="protein sequence ID" value="KAI3667636.1"/>
    <property type="molecule type" value="Genomic_DNA"/>
</dbReference>
<reference evidence="2" key="1">
    <citation type="journal article" date="2022" name="Mol. Ecol. Resour.">
        <title>The genomes of chicory, endive, great burdock and yacon provide insights into Asteraceae palaeo-polyploidization history and plant inulin production.</title>
        <authorList>
            <person name="Fan W."/>
            <person name="Wang S."/>
            <person name="Wang H."/>
            <person name="Wang A."/>
            <person name="Jiang F."/>
            <person name="Liu H."/>
            <person name="Zhao H."/>
            <person name="Xu D."/>
            <person name="Zhang Y."/>
        </authorList>
    </citation>
    <scope>NUCLEOTIDE SEQUENCE [LARGE SCALE GENOMIC DNA]</scope>
    <source>
        <strain evidence="2">cv. Niubang</strain>
    </source>
</reference>
<sequence length="96" mass="11572">MHLGLYSRLDITQKVRDRRRASNVDRREAEVEPPTKVEQQRVNCERRLAVRGNFPSLFCYSIKDNIEPKFNYLEVEMGRELRELVEFQQYFSFSLE</sequence>
<keyword evidence="2" id="KW-1185">Reference proteome</keyword>
<gene>
    <name evidence="1" type="ORF">L6452_42705</name>
</gene>
<organism evidence="1 2">
    <name type="scientific">Arctium lappa</name>
    <name type="common">Greater burdock</name>
    <name type="synonym">Lappa major</name>
    <dbReference type="NCBI Taxonomy" id="4217"/>
    <lineage>
        <taxon>Eukaryota</taxon>
        <taxon>Viridiplantae</taxon>
        <taxon>Streptophyta</taxon>
        <taxon>Embryophyta</taxon>
        <taxon>Tracheophyta</taxon>
        <taxon>Spermatophyta</taxon>
        <taxon>Magnoliopsida</taxon>
        <taxon>eudicotyledons</taxon>
        <taxon>Gunneridae</taxon>
        <taxon>Pentapetalae</taxon>
        <taxon>asterids</taxon>
        <taxon>campanulids</taxon>
        <taxon>Asterales</taxon>
        <taxon>Asteraceae</taxon>
        <taxon>Carduoideae</taxon>
        <taxon>Cardueae</taxon>
        <taxon>Arctiinae</taxon>
        <taxon>Arctium</taxon>
    </lineage>
</organism>
<proteinExistence type="predicted"/>
<evidence type="ECO:0000313" key="1">
    <source>
        <dbReference type="EMBL" id="KAI3667636.1"/>
    </source>
</evidence>
<reference evidence="1 2" key="2">
    <citation type="journal article" date="2022" name="Mol. Ecol. Resour.">
        <title>The genomes of chicory, endive, great burdock and yacon provide insights into Asteraceae paleo-polyploidization history and plant inulin production.</title>
        <authorList>
            <person name="Fan W."/>
            <person name="Wang S."/>
            <person name="Wang H."/>
            <person name="Wang A."/>
            <person name="Jiang F."/>
            <person name="Liu H."/>
            <person name="Zhao H."/>
            <person name="Xu D."/>
            <person name="Zhang Y."/>
        </authorList>
    </citation>
    <scope>NUCLEOTIDE SEQUENCE [LARGE SCALE GENOMIC DNA]</scope>
    <source>
        <strain evidence="2">cv. Niubang</strain>
    </source>
</reference>
<name>A0ACB8XN42_ARCLA</name>
<dbReference type="Proteomes" id="UP001055879">
    <property type="component" value="Linkage Group LG17"/>
</dbReference>